<evidence type="ECO:0000313" key="3">
    <source>
        <dbReference type="Proteomes" id="UP000593571"/>
    </source>
</evidence>
<name>A0A7J8JG68_ROUAE</name>
<organism evidence="2 3">
    <name type="scientific">Rousettus aegyptiacus</name>
    <name type="common">Egyptian fruit bat</name>
    <name type="synonym">Pteropus aegyptiacus</name>
    <dbReference type="NCBI Taxonomy" id="9407"/>
    <lineage>
        <taxon>Eukaryota</taxon>
        <taxon>Metazoa</taxon>
        <taxon>Chordata</taxon>
        <taxon>Craniata</taxon>
        <taxon>Vertebrata</taxon>
        <taxon>Euteleostomi</taxon>
        <taxon>Mammalia</taxon>
        <taxon>Eutheria</taxon>
        <taxon>Laurasiatheria</taxon>
        <taxon>Chiroptera</taxon>
        <taxon>Yinpterochiroptera</taxon>
        <taxon>Pteropodoidea</taxon>
        <taxon>Pteropodidae</taxon>
        <taxon>Rousettinae</taxon>
        <taxon>Rousettus</taxon>
    </lineage>
</organism>
<gene>
    <name evidence="2" type="ORF">HJG63_010085</name>
</gene>
<evidence type="ECO:0000256" key="1">
    <source>
        <dbReference type="SAM" id="MobiDB-lite"/>
    </source>
</evidence>
<feature type="compositionally biased region" description="Low complexity" evidence="1">
    <location>
        <begin position="96"/>
        <end position="109"/>
    </location>
</feature>
<reference evidence="2 3" key="1">
    <citation type="journal article" date="2020" name="Nature">
        <title>Six reference-quality genomes reveal evolution of bat adaptations.</title>
        <authorList>
            <person name="Jebb D."/>
            <person name="Huang Z."/>
            <person name="Pippel M."/>
            <person name="Hughes G.M."/>
            <person name="Lavrichenko K."/>
            <person name="Devanna P."/>
            <person name="Winkler S."/>
            <person name="Jermiin L.S."/>
            <person name="Skirmuntt E.C."/>
            <person name="Katzourakis A."/>
            <person name="Burkitt-Gray L."/>
            <person name="Ray D.A."/>
            <person name="Sullivan K.A.M."/>
            <person name="Roscito J.G."/>
            <person name="Kirilenko B.M."/>
            <person name="Davalos L.M."/>
            <person name="Corthals A.P."/>
            <person name="Power M.L."/>
            <person name="Jones G."/>
            <person name="Ransome R.D."/>
            <person name="Dechmann D.K.N."/>
            <person name="Locatelli A.G."/>
            <person name="Puechmaille S.J."/>
            <person name="Fedrigo O."/>
            <person name="Jarvis E.D."/>
            <person name="Hiller M."/>
            <person name="Vernes S.C."/>
            <person name="Myers E.W."/>
            <person name="Teeling E.C."/>
        </authorList>
    </citation>
    <scope>NUCLEOTIDE SEQUENCE [LARGE SCALE GENOMIC DNA]</scope>
    <source>
        <strain evidence="2">MRouAeg1</strain>
        <tissue evidence="2">Muscle</tissue>
    </source>
</reference>
<dbReference type="EMBL" id="JACASE010000002">
    <property type="protein sequence ID" value="KAF6495678.1"/>
    <property type="molecule type" value="Genomic_DNA"/>
</dbReference>
<feature type="region of interest" description="Disordered" evidence="1">
    <location>
        <begin position="75"/>
        <end position="109"/>
    </location>
</feature>
<feature type="compositionally biased region" description="Low complexity" evidence="1">
    <location>
        <begin position="75"/>
        <end position="89"/>
    </location>
</feature>
<dbReference type="AlphaFoldDB" id="A0A7J8JG68"/>
<evidence type="ECO:0000313" key="2">
    <source>
        <dbReference type="EMBL" id="KAF6495678.1"/>
    </source>
</evidence>
<dbReference type="Proteomes" id="UP000593571">
    <property type="component" value="Unassembled WGS sequence"/>
</dbReference>
<keyword evidence="3" id="KW-1185">Reference proteome</keyword>
<proteinExistence type="predicted"/>
<comment type="caution">
    <text evidence="2">The sequence shown here is derived from an EMBL/GenBank/DDBJ whole genome shotgun (WGS) entry which is preliminary data.</text>
</comment>
<protein>
    <submittedName>
        <fullName evidence="2">Uncharacterized protein</fullName>
    </submittedName>
</protein>
<sequence length="141" mass="15391">MLIATPRLNVFYSRHREKRPPGNRRPRRVFAPACPPFSIFRPLPGLSCSLHRMARFTPASPPWAPLGLRPEFEAAADGAEAPGRPAAPSARRRGSRPVPSHCPAAASSRASRLCRRHGRPLGMSLVFVLQALEAATPEKSV</sequence>
<accession>A0A7J8JG68</accession>